<dbReference type="GO" id="GO:0020037">
    <property type="term" value="F:heme binding"/>
    <property type="evidence" value="ECO:0007669"/>
    <property type="project" value="InterPro"/>
</dbReference>
<dbReference type="SUPFAM" id="SSF48264">
    <property type="entry name" value="Cytochrome P450"/>
    <property type="match status" value="1"/>
</dbReference>
<feature type="non-terminal residue" evidence="1">
    <location>
        <position position="1"/>
    </location>
</feature>
<proteinExistence type="predicted"/>
<dbReference type="InterPro" id="IPR036396">
    <property type="entry name" value="Cyt_P450_sf"/>
</dbReference>
<dbReference type="GO" id="GO:0016705">
    <property type="term" value="F:oxidoreductase activity, acting on paired donors, with incorporation or reduction of molecular oxygen"/>
    <property type="evidence" value="ECO:0007669"/>
    <property type="project" value="InterPro"/>
</dbReference>
<protein>
    <recommendedName>
        <fullName evidence="3">Cytochrome P450</fullName>
    </recommendedName>
</protein>
<comment type="caution">
    <text evidence="1">The sequence shown here is derived from an EMBL/GenBank/DDBJ whole genome shotgun (WGS) entry which is preliminary data.</text>
</comment>
<reference evidence="1 2" key="1">
    <citation type="submission" date="2020-02" db="EMBL/GenBank/DDBJ databases">
        <title>Draft genome sequence of Haematococcus lacustris strain NIES-144.</title>
        <authorList>
            <person name="Morimoto D."/>
            <person name="Nakagawa S."/>
            <person name="Yoshida T."/>
            <person name="Sawayama S."/>
        </authorList>
    </citation>
    <scope>NUCLEOTIDE SEQUENCE [LARGE SCALE GENOMIC DNA]</scope>
    <source>
        <strain evidence="1 2">NIES-144</strain>
    </source>
</reference>
<sequence>MLLLAYIALYPDARWQYRAIPGPVGLPLVGNLLSILGPGRDITSYMQECGQRYGPVFKIWFGCKPWVFVAEPEAAKRLMSRLMARPSLRGFALMTDSQAHIIDQGLLTLNGPAWRVARKAFEAVVMHKDTVALHLEVMEQ</sequence>
<accession>A0A699YUS8</accession>
<dbReference type="InterPro" id="IPR001128">
    <property type="entry name" value="Cyt_P450"/>
</dbReference>
<dbReference type="Proteomes" id="UP000485058">
    <property type="component" value="Unassembled WGS sequence"/>
</dbReference>
<dbReference type="Gene3D" id="1.10.630.10">
    <property type="entry name" value="Cytochrome P450"/>
    <property type="match status" value="1"/>
</dbReference>
<evidence type="ECO:0008006" key="3">
    <source>
        <dbReference type="Google" id="ProtNLM"/>
    </source>
</evidence>
<dbReference type="Pfam" id="PF00067">
    <property type="entry name" value="p450"/>
    <property type="match status" value="1"/>
</dbReference>
<evidence type="ECO:0000313" key="1">
    <source>
        <dbReference type="EMBL" id="GFH06792.1"/>
    </source>
</evidence>
<organism evidence="1 2">
    <name type="scientific">Haematococcus lacustris</name>
    <name type="common">Green alga</name>
    <name type="synonym">Haematococcus pluvialis</name>
    <dbReference type="NCBI Taxonomy" id="44745"/>
    <lineage>
        <taxon>Eukaryota</taxon>
        <taxon>Viridiplantae</taxon>
        <taxon>Chlorophyta</taxon>
        <taxon>core chlorophytes</taxon>
        <taxon>Chlorophyceae</taxon>
        <taxon>CS clade</taxon>
        <taxon>Chlamydomonadales</taxon>
        <taxon>Haematococcaceae</taxon>
        <taxon>Haematococcus</taxon>
    </lineage>
</organism>
<dbReference type="AlphaFoldDB" id="A0A699YUS8"/>
<dbReference type="EMBL" id="BLLF01000056">
    <property type="protein sequence ID" value="GFH06792.1"/>
    <property type="molecule type" value="Genomic_DNA"/>
</dbReference>
<dbReference type="GO" id="GO:0005506">
    <property type="term" value="F:iron ion binding"/>
    <property type="evidence" value="ECO:0007669"/>
    <property type="project" value="InterPro"/>
</dbReference>
<keyword evidence="2" id="KW-1185">Reference proteome</keyword>
<evidence type="ECO:0000313" key="2">
    <source>
        <dbReference type="Proteomes" id="UP000485058"/>
    </source>
</evidence>
<name>A0A699YUS8_HAELA</name>
<dbReference type="PANTHER" id="PTHR24301:SF2">
    <property type="entry name" value="THROMBOXANE-A SYNTHASE"/>
    <property type="match status" value="1"/>
</dbReference>
<dbReference type="PANTHER" id="PTHR24301">
    <property type="entry name" value="THROMBOXANE-A SYNTHASE"/>
    <property type="match status" value="1"/>
</dbReference>
<dbReference type="GO" id="GO:0004497">
    <property type="term" value="F:monooxygenase activity"/>
    <property type="evidence" value="ECO:0007669"/>
    <property type="project" value="InterPro"/>
</dbReference>
<gene>
    <name evidence="1" type="ORF">HaLaN_01488</name>
</gene>
<feature type="non-terminal residue" evidence="1">
    <location>
        <position position="140"/>
    </location>
</feature>